<evidence type="ECO:0000313" key="4">
    <source>
        <dbReference type="Proteomes" id="UP000017746"/>
    </source>
</evidence>
<evidence type="ECO:0000256" key="1">
    <source>
        <dbReference type="SAM" id="Coils"/>
    </source>
</evidence>
<evidence type="ECO:0000313" key="3">
    <source>
        <dbReference type="EMBL" id="AGZ42785.1"/>
    </source>
</evidence>
<dbReference type="EMBL" id="CP006272">
    <property type="protein sequence ID" value="AGZ42785.1"/>
    <property type="molecule type" value="Genomic_DNA"/>
</dbReference>
<sequence length="232" mass="25047">MTPEYGWWIRETYRLTLLGVQTATVEAEATVARLTEQLDRVARAAPPPPPGTTLSAALNAECEDLAQRPAGLPGSLAAGYQAGRAAFLNGLRARASNVRRAGPDDARPYPGSDEPPGKPAEAYGYYRFLIAKTVPGVPEAAERQLAEAQAALNVLEQRILELRARQSRYAARISAADARWRNALAAHLRAHADEVAARSGYTDAFTIGYNLAADSLARRLRQRADEIAVPTS</sequence>
<dbReference type="PATRIC" id="fig|1246995.3.peg.4576"/>
<feature type="region of interest" description="Disordered" evidence="2">
    <location>
        <begin position="99"/>
        <end position="118"/>
    </location>
</feature>
<dbReference type="STRING" id="1246995.AFR_22575"/>
<gene>
    <name evidence="3" type="ORF">AFR_22575</name>
</gene>
<dbReference type="RefSeq" id="WP_023363212.1">
    <property type="nucleotide sequence ID" value="NC_022657.1"/>
</dbReference>
<accession>U5W477</accession>
<keyword evidence="1" id="KW-0175">Coiled coil</keyword>
<feature type="coiled-coil region" evidence="1">
    <location>
        <begin position="138"/>
        <end position="172"/>
    </location>
</feature>
<proteinExistence type="predicted"/>
<reference evidence="3 4" key="1">
    <citation type="journal article" date="2014" name="J. Biotechnol.">
        <title>Complete genome sequence of the actinobacterium Actinoplanes friuliensis HAG 010964, producer of the lipopeptide antibiotic friulimycin.</title>
        <authorList>
            <person name="Ruckert C."/>
            <person name="Szczepanowski R."/>
            <person name="Albersmeier A."/>
            <person name="Goesmann A."/>
            <person name="Fischer N."/>
            <person name="Steinkamper A."/>
            <person name="Puhler A."/>
            <person name="Biener R."/>
            <person name="Schwartz D."/>
            <person name="Kalinowski J."/>
        </authorList>
    </citation>
    <scope>NUCLEOTIDE SEQUENCE [LARGE SCALE GENOMIC DNA]</scope>
    <source>
        <strain evidence="3 4">DSM 7358</strain>
    </source>
</reference>
<name>U5W477_9ACTN</name>
<dbReference type="KEGG" id="afs:AFR_22575"/>
<evidence type="ECO:0000256" key="2">
    <source>
        <dbReference type="SAM" id="MobiDB-lite"/>
    </source>
</evidence>
<organism evidence="3 4">
    <name type="scientific">Actinoplanes friuliensis DSM 7358</name>
    <dbReference type="NCBI Taxonomy" id="1246995"/>
    <lineage>
        <taxon>Bacteria</taxon>
        <taxon>Bacillati</taxon>
        <taxon>Actinomycetota</taxon>
        <taxon>Actinomycetes</taxon>
        <taxon>Micromonosporales</taxon>
        <taxon>Micromonosporaceae</taxon>
        <taxon>Actinoplanes</taxon>
    </lineage>
</organism>
<keyword evidence="4" id="KW-1185">Reference proteome</keyword>
<dbReference type="Proteomes" id="UP000017746">
    <property type="component" value="Chromosome"/>
</dbReference>
<dbReference type="HOGENOM" id="CLU_1192730_0_0_11"/>
<protein>
    <submittedName>
        <fullName evidence="3">Uncharacterized protein</fullName>
    </submittedName>
</protein>
<dbReference type="AlphaFoldDB" id="U5W477"/>